<name>A0A1N6EIU9_9FLAO</name>
<accession>A0A1N6EIU9</accession>
<dbReference type="Gene3D" id="2.40.50.230">
    <property type="entry name" value="Gp5 N-terminal domain"/>
    <property type="match status" value="1"/>
</dbReference>
<reference evidence="3" key="1">
    <citation type="submission" date="2016-12" db="EMBL/GenBank/DDBJ databases">
        <authorList>
            <person name="Varghese N."/>
            <person name="Submissions S."/>
        </authorList>
    </citation>
    <scope>NUCLEOTIDE SEQUENCE [LARGE SCALE GENOMIC DNA]</scope>
    <source>
        <strain evidence="3">DSM 16779</strain>
    </source>
</reference>
<protein>
    <recommendedName>
        <fullName evidence="1">Gp5/Type VI secretion system Vgr protein OB-fold domain-containing protein</fullName>
    </recommendedName>
</protein>
<sequence>MPLQPYISTDDLLKLEFLTDGKDNGLDALLKEAQVTFELNKIPFSKFTFIASNPDIDTKADLPTDLLKKGQKIEVKVTINKKPQTLFKGFIKSIEKSITESCTTVRIECKDQIYQLTAPSKESDDSTETFKAKLDDFLTQANVTNKIESQGESWEDEYITRNLHTIPWDYLVGFLDSVGLMVNVRNGEFNTLNILEAVPEEKYAAENGINVFTFSGREDESKKLSKASIEYWDPSSQSMEKIEAEQEAEKNVKTLTLNESRFQTSTMTRMADTFLKRSNHAVIQGELSTFGNLEAKAGDFLSCNKVNKEIDKKKLLISKEYHTFENACWKTEYTLGVEAEQSFTETNSPSVPAQQAQTGQTNSVSGLQIGVVTQIEEDPDNQFRIKVRIPALSEKGEGVWARLSNIFSGNKMGSFFIPNVNDEVIVGCLGNNPDTPIILGSLYSAKNAMPFSIGKKNYTKAFVTKEGTKIQLDDEKKSIELSTKKGNKLLISDDEKGFVLEDENGNKIVMNADGITLDSSKDLILKAKMDFKMNSAKAALSASATMEVKGSIIKLN</sequence>
<evidence type="ECO:0000313" key="3">
    <source>
        <dbReference type="Proteomes" id="UP000184782"/>
    </source>
</evidence>
<dbReference type="SUPFAM" id="SSF69279">
    <property type="entry name" value="Phage tail proteins"/>
    <property type="match status" value="1"/>
</dbReference>
<proteinExistence type="predicted"/>
<dbReference type="EMBL" id="FSRQ01000001">
    <property type="protein sequence ID" value="SIN82934.1"/>
    <property type="molecule type" value="Genomic_DNA"/>
</dbReference>
<dbReference type="SUPFAM" id="SSF69349">
    <property type="entry name" value="Phage fibre proteins"/>
    <property type="match status" value="1"/>
</dbReference>
<gene>
    <name evidence="2" type="ORF">SAMN05421769_0417</name>
</gene>
<dbReference type="RefSeq" id="WP_074228324.1">
    <property type="nucleotide sequence ID" value="NZ_FSRQ01000001.1"/>
</dbReference>
<keyword evidence="3" id="KW-1185">Reference proteome</keyword>
<dbReference type="InterPro" id="IPR006531">
    <property type="entry name" value="Gp5/Vgr_OB"/>
</dbReference>
<evidence type="ECO:0000313" key="2">
    <source>
        <dbReference type="EMBL" id="SIN82934.1"/>
    </source>
</evidence>
<evidence type="ECO:0000259" key="1">
    <source>
        <dbReference type="Pfam" id="PF04717"/>
    </source>
</evidence>
<dbReference type="Proteomes" id="UP000184782">
    <property type="component" value="Unassembled WGS sequence"/>
</dbReference>
<dbReference type="STRING" id="59733.SAMN05421769_0417"/>
<organism evidence="2 3">
    <name type="scientific">Chryseobacterium scophthalmum</name>
    <dbReference type="NCBI Taxonomy" id="59733"/>
    <lineage>
        <taxon>Bacteria</taxon>
        <taxon>Pseudomonadati</taxon>
        <taxon>Bacteroidota</taxon>
        <taxon>Flavobacteriia</taxon>
        <taxon>Flavobacteriales</taxon>
        <taxon>Weeksellaceae</taxon>
        <taxon>Chryseobacterium group</taxon>
        <taxon>Chryseobacterium</taxon>
    </lineage>
</organism>
<dbReference type="Pfam" id="PF04717">
    <property type="entry name" value="Phage_base_V"/>
    <property type="match status" value="1"/>
</dbReference>
<dbReference type="InterPro" id="IPR037026">
    <property type="entry name" value="Vgr_OB-fold_dom_sf"/>
</dbReference>
<dbReference type="AlphaFoldDB" id="A0A1N6EIU9"/>
<dbReference type="SUPFAM" id="SSF69255">
    <property type="entry name" value="gp5 N-terminal domain-like"/>
    <property type="match status" value="1"/>
</dbReference>
<feature type="domain" description="Gp5/Type VI secretion system Vgr protein OB-fold" evidence="1">
    <location>
        <begin position="368"/>
        <end position="443"/>
    </location>
</feature>
<dbReference type="OrthoDB" id="1907165at2"/>